<dbReference type="Proteomes" id="UP000694546">
    <property type="component" value="Chromosome 21"/>
</dbReference>
<sequence>MTMESQRDDAIPFPMVRRSSLSRTSAEIVKEARQSLRSLSTKRPHTPRDGARQLFGGNYVWSDCEARPPSTFSIHALSFDAPDSRPGSGTRLSPIDHKPRLRVTETGEELARAHPRPPTEPPNAKRGLQVARTRPPRAGSATSLPPLDRPCSAKDRASRDQRCPSEKKEDRRLLGTHHPPPGPGPQHIAAESRTTSSRPVDPAVGGPQCAVGQRTDGGSGEGPAGRDQGAESQAWEQEVLPLLDQLGSPTTAGRPAASEDLLCELCARLHAALARGHLLGRRCKRRAQILRMLFALIDRDSARLHLHVATLCLALCVSGNNLLNICKLIYKISRSESNDRLFQSTSILDALLVVLSSEDVCVSGEALLYSVAALKFLSGNDALLRQLLAKGCVGMAQPLLQKLHPLSESGHALFTTAGHILLQLTSVLRNLADLPESRPHFLSHGILSELCVALRHHQEDADVCTNIARIYSKLSSYAECRLALDNTPYCYQLFLDLLNKHHKKQDLVVRLLFTLGNLTSRSDAARARLYGCGGFPTALLRLYRCYLGEGEDPPPVGVPGGQHHDVLVKLVRVLANVCVHPAVGVEMASDALCLQLLMETLELRPVADGELLVNVAATINNLSFHQQAGSAVRQNQLAISQLLLKLMLSSNMEAVLEATRVYGNLTQWKEVRDLVMRNKVYQFLVTLLDSQSGEVCFAACGVLTNLSLDPPSRATLTQEGVIAKLVDCLRDLGPGDWQLAGQVCQTLWNLTEPTASDVGAPLRQQERETLLGALIAYSCEEEAIQWTANNDMRDYHKACWEMEFLPVARKLKDRLQPLN</sequence>
<evidence type="ECO:0000313" key="4">
    <source>
        <dbReference type="Proteomes" id="UP000694546"/>
    </source>
</evidence>
<dbReference type="PROSITE" id="PS50176">
    <property type="entry name" value="ARM_REPEAT"/>
    <property type="match status" value="1"/>
</dbReference>
<evidence type="ECO:0000256" key="2">
    <source>
        <dbReference type="SAM" id="MobiDB-lite"/>
    </source>
</evidence>
<feature type="compositionally biased region" description="Basic and acidic residues" evidence="2">
    <location>
        <begin position="94"/>
        <end position="112"/>
    </location>
</feature>
<dbReference type="InterPro" id="IPR016024">
    <property type="entry name" value="ARM-type_fold"/>
</dbReference>
<dbReference type="Gene3D" id="1.25.10.10">
    <property type="entry name" value="Leucine-rich Repeat Variant"/>
    <property type="match status" value="2"/>
</dbReference>
<keyword evidence="4" id="KW-1185">Reference proteome</keyword>
<dbReference type="OMA" id="EACIYAY"/>
<dbReference type="GO" id="GO:0007288">
    <property type="term" value="P:sperm axoneme assembly"/>
    <property type="evidence" value="ECO:0007669"/>
    <property type="project" value="TreeGrafter"/>
</dbReference>
<dbReference type="AlphaFoldDB" id="A0A8C4Z2S4"/>
<dbReference type="Ensembl" id="ENSGMOT00000006237.2">
    <property type="protein sequence ID" value="ENSGMOP00000006062.2"/>
    <property type="gene ID" value="ENSGMOG00000005690.2"/>
</dbReference>
<dbReference type="InterPro" id="IPR011989">
    <property type="entry name" value="ARM-like"/>
</dbReference>
<feature type="compositionally biased region" description="Basic and acidic residues" evidence="2">
    <location>
        <begin position="1"/>
        <end position="10"/>
    </location>
</feature>
<dbReference type="SMART" id="SM00185">
    <property type="entry name" value="ARM"/>
    <property type="match status" value="4"/>
</dbReference>
<feature type="region of interest" description="Disordered" evidence="2">
    <location>
        <begin position="78"/>
        <end position="234"/>
    </location>
</feature>
<reference evidence="3" key="1">
    <citation type="submission" date="2025-08" db="UniProtKB">
        <authorList>
            <consortium name="Ensembl"/>
        </authorList>
    </citation>
    <scope>IDENTIFICATION</scope>
</reference>
<reference evidence="3" key="2">
    <citation type="submission" date="2025-09" db="UniProtKB">
        <authorList>
            <consortium name="Ensembl"/>
        </authorList>
    </citation>
    <scope>IDENTIFICATION</scope>
</reference>
<name>A0A8C4Z2S4_GADMO</name>
<protein>
    <submittedName>
        <fullName evidence="3">Armadillo repeat containing 2</fullName>
    </submittedName>
</protein>
<proteinExistence type="predicted"/>
<feature type="compositionally biased region" description="Basic and acidic residues" evidence="2">
    <location>
        <begin position="151"/>
        <end position="173"/>
    </location>
</feature>
<dbReference type="PANTHER" id="PTHR21356:SF1">
    <property type="entry name" value="ARMADILLO REPEAT-CONTAINING PROTEIN 2"/>
    <property type="match status" value="1"/>
</dbReference>
<organism evidence="3 4">
    <name type="scientific">Gadus morhua</name>
    <name type="common">Atlantic cod</name>
    <dbReference type="NCBI Taxonomy" id="8049"/>
    <lineage>
        <taxon>Eukaryota</taxon>
        <taxon>Metazoa</taxon>
        <taxon>Chordata</taxon>
        <taxon>Craniata</taxon>
        <taxon>Vertebrata</taxon>
        <taxon>Euteleostomi</taxon>
        <taxon>Actinopterygii</taxon>
        <taxon>Neopterygii</taxon>
        <taxon>Teleostei</taxon>
        <taxon>Neoteleostei</taxon>
        <taxon>Acanthomorphata</taxon>
        <taxon>Zeiogadaria</taxon>
        <taxon>Gadariae</taxon>
        <taxon>Gadiformes</taxon>
        <taxon>Gadoidei</taxon>
        <taxon>Gadidae</taxon>
        <taxon>Gadus</taxon>
    </lineage>
</organism>
<dbReference type="InterPro" id="IPR000225">
    <property type="entry name" value="Armadillo"/>
</dbReference>
<dbReference type="InterPro" id="IPR038905">
    <property type="entry name" value="ARMC2"/>
</dbReference>
<dbReference type="RefSeq" id="XP_030201730.1">
    <property type="nucleotide sequence ID" value="XM_030345870.1"/>
</dbReference>
<dbReference type="GeneTree" id="ENSGT00390000000663"/>
<accession>A0A8C4Z2S4</accession>
<evidence type="ECO:0000256" key="1">
    <source>
        <dbReference type="PROSITE-ProRule" id="PRU00259"/>
    </source>
</evidence>
<gene>
    <name evidence="3" type="primary">ARMC2</name>
    <name evidence="3" type="synonym">armc2</name>
</gene>
<dbReference type="PANTHER" id="PTHR21356">
    <property type="entry name" value="ARMADILLO REPEAT CONTAINING 2"/>
    <property type="match status" value="1"/>
</dbReference>
<dbReference type="SUPFAM" id="SSF48371">
    <property type="entry name" value="ARM repeat"/>
    <property type="match status" value="1"/>
</dbReference>
<feature type="repeat" description="ARM" evidence="1">
    <location>
        <begin position="679"/>
        <end position="721"/>
    </location>
</feature>
<evidence type="ECO:0000313" key="3">
    <source>
        <dbReference type="Ensembl" id="ENSGMOP00000006062.2"/>
    </source>
</evidence>
<feature type="region of interest" description="Disordered" evidence="2">
    <location>
        <begin position="1"/>
        <end position="54"/>
    </location>
</feature>
<dbReference type="GeneID" id="115534708"/>